<keyword evidence="5 6" id="KW-0472">Membrane</keyword>
<organism evidence="7 8">
    <name type="scientific">Chitinophaga defluvii</name>
    <dbReference type="NCBI Taxonomy" id="3163343"/>
    <lineage>
        <taxon>Bacteria</taxon>
        <taxon>Pseudomonadati</taxon>
        <taxon>Bacteroidota</taxon>
        <taxon>Chitinophagia</taxon>
        <taxon>Chitinophagales</taxon>
        <taxon>Chitinophagaceae</taxon>
        <taxon>Chitinophaga</taxon>
    </lineage>
</organism>
<dbReference type="Pfam" id="PF03706">
    <property type="entry name" value="LPG_synthase_TM"/>
    <property type="match status" value="1"/>
</dbReference>
<evidence type="ECO:0000256" key="1">
    <source>
        <dbReference type="ARBA" id="ARBA00004651"/>
    </source>
</evidence>
<gene>
    <name evidence="7" type="ORF">ABR189_08580</name>
</gene>
<comment type="caution">
    <text evidence="7">The sequence shown here is derived from an EMBL/GenBank/DDBJ whole genome shotgun (WGS) entry which is preliminary data.</text>
</comment>
<accession>A0ABV2T306</accession>
<feature type="transmembrane region" description="Helical" evidence="6">
    <location>
        <begin position="174"/>
        <end position="193"/>
    </location>
</feature>
<feature type="transmembrane region" description="Helical" evidence="6">
    <location>
        <begin position="225"/>
        <end position="249"/>
    </location>
</feature>
<keyword evidence="8" id="KW-1185">Reference proteome</keyword>
<evidence type="ECO:0000313" key="7">
    <source>
        <dbReference type="EMBL" id="MET6997423.1"/>
    </source>
</evidence>
<dbReference type="PANTHER" id="PTHR39087">
    <property type="entry name" value="UPF0104 MEMBRANE PROTEIN MJ1595"/>
    <property type="match status" value="1"/>
</dbReference>
<name>A0ABV2T306_9BACT</name>
<reference evidence="7 8" key="1">
    <citation type="submission" date="2024-06" db="EMBL/GenBank/DDBJ databases">
        <title>Chitinophaga defluvii sp. nov., isolated from municipal sewage.</title>
        <authorList>
            <person name="Zhang L."/>
        </authorList>
    </citation>
    <scope>NUCLEOTIDE SEQUENCE [LARGE SCALE GENOMIC DNA]</scope>
    <source>
        <strain evidence="7 8">H8</strain>
    </source>
</reference>
<dbReference type="RefSeq" id="WP_354660061.1">
    <property type="nucleotide sequence ID" value="NZ_JBEXAC010000001.1"/>
</dbReference>
<keyword evidence="3 6" id="KW-0812">Transmembrane</keyword>
<feature type="transmembrane region" description="Helical" evidence="6">
    <location>
        <begin position="7"/>
        <end position="25"/>
    </location>
</feature>
<feature type="transmembrane region" description="Helical" evidence="6">
    <location>
        <begin position="304"/>
        <end position="328"/>
    </location>
</feature>
<protein>
    <submittedName>
        <fullName evidence="7">Lysylphosphatidylglycerol synthase transmembrane domain-containing protein</fullName>
    </submittedName>
</protein>
<sequence>MPKTLKSLLKFICFLGIGLLLIWLVTKDLTTKEQEDIKNAFRHANYWLVIPAMALGVASHWLRAVRWRLLMKPLGHQPHTLNTFFAVMVGYLANLAIPRLGEVTRCGILARYEKIPADKLVGTMIAERAVDLLCLMLLMVMTVLLQIDIVGTFFADRIWHPIQLKLAGAGTAQWILVIAILLAGLLLLVLLLRRFARTKAAIAIRTLAKGVLEGILSIGKMKQKGWFLFHTAAIWLLYFSQIYIGFYCLQETAGLGIKAGMSVLAFGSIGMIVTQGGIGAYQILVQQTLVLYGIHATIGYAFGWIIWLAQTLLVVLLGFISLIALPLYNKSTPTTSAAEH</sequence>
<evidence type="ECO:0000256" key="2">
    <source>
        <dbReference type="ARBA" id="ARBA00022475"/>
    </source>
</evidence>
<dbReference type="PANTHER" id="PTHR39087:SF2">
    <property type="entry name" value="UPF0104 MEMBRANE PROTEIN MJ1595"/>
    <property type="match status" value="1"/>
</dbReference>
<evidence type="ECO:0000256" key="4">
    <source>
        <dbReference type="ARBA" id="ARBA00022989"/>
    </source>
</evidence>
<feature type="transmembrane region" description="Helical" evidence="6">
    <location>
        <begin position="261"/>
        <end position="284"/>
    </location>
</feature>
<evidence type="ECO:0000256" key="5">
    <source>
        <dbReference type="ARBA" id="ARBA00023136"/>
    </source>
</evidence>
<comment type="subcellular location">
    <subcellularLocation>
        <location evidence="1">Cell membrane</location>
        <topology evidence="1">Multi-pass membrane protein</topology>
    </subcellularLocation>
</comment>
<dbReference type="Proteomes" id="UP001549749">
    <property type="component" value="Unassembled WGS sequence"/>
</dbReference>
<feature type="transmembrane region" description="Helical" evidence="6">
    <location>
        <begin position="132"/>
        <end position="154"/>
    </location>
</feature>
<feature type="transmembrane region" description="Helical" evidence="6">
    <location>
        <begin position="45"/>
        <end position="62"/>
    </location>
</feature>
<evidence type="ECO:0000256" key="3">
    <source>
        <dbReference type="ARBA" id="ARBA00022692"/>
    </source>
</evidence>
<dbReference type="InterPro" id="IPR022791">
    <property type="entry name" value="L-PG_synthase/AglD"/>
</dbReference>
<dbReference type="EMBL" id="JBEXAC010000001">
    <property type="protein sequence ID" value="MET6997423.1"/>
    <property type="molecule type" value="Genomic_DNA"/>
</dbReference>
<keyword evidence="4 6" id="KW-1133">Transmembrane helix</keyword>
<evidence type="ECO:0000256" key="6">
    <source>
        <dbReference type="SAM" id="Phobius"/>
    </source>
</evidence>
<proteinExistence type="predicted"/>
<keyword evidence="2" id="KW-1003">Cell membrane</keyword>
<evidence type="ECO:0000313" key="8">
    <source>
        <dbReference type="Proteomes" id="UP001549749"/>
    </source>
</evidence>